<organism evidence="2 3">
    <name type="scientific">Vibrio olivae</name>
    <dbReference type="NCBI Taxonomy" id="1243002"/>
    <lineage>
        <taxon>Bacteria</taxon>
        <taxon>Pseudomonadati</taxon>
        <taxon>Pseudomonadota</taxon>
        <taxon>Gammaproteobacteria</taxon>
        <taxon>Vibrionales</taxon>
        <taxon>Vibrionaceae</taxon>
        <taxon>Vibrio</taxon>
    </lineage>
</organism>
<evidence type="ECO:0000256" key="1">
    <source>
        <dbReference type="SAM" id="Phobius"/>
    </source>
</evidence>
<proteinExistence type="predicted"/>
<keyword evidence="3" id="KW-1185">Reference proteome</keyword>
<accession>A0ABV5HJ21</accession>
<feature type="transmembrane region" description="Helical" evidence="1">
    <location>
        <begin position="6"/>
        <end position="26"/>
    </location>
</feature>
<sequence>MDKLSITTHLMAILTAFSAFTMPIALEVLNRVKSRYGSAYYMDSIEGIMGFKVHYLFRELILTLVALMFFSVCVAFSSELVFAKRLVLFFELVFALVTAALLIKEFRFIKTILQATRSDDLVTDYLIDKLSEPESNHSNHAREIELLIQIACYNIENTTSFTEESIENRLFGVIEKAYLSHTSSIHDETIKKLIDGLAVVLTSARSTNNRKTYVSLQRNYAQHLILFFDRKVKNYDVFEQYSDEFYEESIKELSSGNYWLMKADFLISVNMWDLKSPQTVNFIDKIIRNLIDFAAREKPNLVPDILERYRNFVGYESYFTSDLHNLLTLFGSYSADLYGEISQLVASHEEQITKDPEAHVKQLISLVDKAKIEAIKSSTSIAQYEQIKSTAIEFKQKMILEIIKSKGGIASRSTAQYAITTLAKDNLWGHIISCFESFSPAHSKAVRLGFDVLPCSLSHILEQLGKSHGFSSLNSEELANSYQRAVPILIMYILYRWRIQNLSKSLRKGVDEITATITLTERTIRNVRKIQSAIPYIQYYVKSKEYSQAFCKHFSIMHEESEFHKSSLIIIDEIEKYLSAQLENIIATQPLSKELKNRYMDAVAAYPENRSRRTPLLEHVSLTQSKQDPIVFDMPTESRAKFLDNNDVHYSFNSRGVIERIHNHLAFKQIEGNGLALETLSLSDCNDDKLIIITKHDWEAWAKDKPRTDLNKVNKHLVYTDTGLNSYFPFDMEATQPIATIYSPTIEGTGSLHEHLRDAFEFDFKDENGSVEIQAQVHIYY</sequence>
<reference evidence="2 3" key="1">
    <citation type="submission" date="2024-09" db="EMBL/GenBank/DDBJ databases">
        <authorList>
            <person name="Sun Q."/>
            <person name="Mori K."/>
        </authorList>
    </citation>
    <scope>NUCLEOTIDE SEQUENCE [LARGE SCALE GENOMIC DNA]</scope>
    <source>
        <strain evidence="2 3">CECT 8064</strain>
    </source>
</reference>
<dbReference type="RefSeq" id="WP_390189105.1">
    <property type="nucleotide sequence ID" value="NZ_JBHMEP010000001.1"/>
</dbReference>
<keyword evidence="1" id="KW-1133">Transmembrane helix</keyword>
<comment type="caution">
    <text evidence="2">The sequence shown here is derived from an EMBL/GenBank/DDBJ whole genome shotgun (WGS) entry which is preliminary data.</text>
</comment>
<feature type="transmembrane region" description="Helical" evidence="1">
    <location>
        <begin position="60"/>
        <end position="80"/>
    </location>
</feature>
<gene>
    <name evidence="2" type="ORF">ACFFUV_01180</name>
</gene>
<evidence type="ECO:0000313" key="3">
    <source>
        <dbReference type="Proteomes" id="UP001589645"/>
    </source>
</evidence>
<keyword evidence="1" id="KW-0812">Transmembrane</keyword>
<dbReference type="EMBL" id="JBHMEP010000001">
    <property type="protein sequence ID" value="MFB9133581.1"/>
    <property type="molecule type" value="Genomic_DNA"/>
</dbReference>
<protein>
    <submittedName>
        <fullName evidence="2">Uncharacterized protein</fullName>
    </submittedName>
</protein>
<keyword evidence="1" id="KW-0472">Membrane</keyword>
<dbReference type="Proteomes" id="UP001589645">
    <property type="component" value="Unassembled WGS sequence"/>
</dbReference>
<evidence type="ECO:0000313" key="2">
    <source>
        <dbReference type="EMBL" id="MFB9133581.1"/>
    </source>
</evidence>
<name>A0ABV5HJ21_9VIBR</name>
<feature type="transmembrane region" description="Helical" evidence="1">
    <location>
        <begin position="86"/>
        <end position="103"/>
    </location>
</feature>